<dbReference type="PROSITE" id="PS50812">
    <property type="entry name" value="PWWP"/>
    <property type="match status" value="1"/>
</dbReference>
<evidence type="ECO:0000259" key="13">
    <source>
        <dbReference type="PROSITE" id="PS50280"/>
    </source>
</evidence>
<dbReference type="FunFam" id="3.30.40.10:FF:000293">
    <property type="entry name" value="Histone-lysine N-methyltransferase"/>
    <property type="match status" value="1"/>
</dbReference>
<dbReference type="Pfam" id="PF05965">
    <property type="entry name" value="FYRC"/>
    <property type="match status" value="1"/>
</dbReference>
<dbReference type="InterPro" id="IPR050701">
    <property type="entry name" value="Histone_Mod_Regulator"/>
</dbReference>
<evidence type="ECO:0000256" key="11">
    <source>
        <dbReference type="SAM" id="MobiDB-lite"/>
    </source>
</evidence>
<dbReference type="InterPro" id="IPR011011">
    <property type="entry name" value="Znf_FYVE_PHD"/>
</dbReference>
<dbReference type="Gene3D" id="2.30.30.140">
    <property type="match status" value="2"/>
</dbReference>
<dbReference type="PROSITE" id="PS01359">
    <property type="entry name" value="ZF_PHD_1"/>
    <property type="match status" value="1"/>
</dbReference>
<dbReference type="GO" id="GO:0006357">
    <property type="term" value="P:regulation of transcription by RNA polymerase II"/>
    <property type="evidence" value="ECO:0007669"/>
    <property type="project" value="TreeGrafter"/>
</dbReference>
<dbReference type="InterPro" id="IPR003616">
    <property type="entry name" value="Post-SET_dom"/>
</dbReference>
<evidence type="ECO:0000256" key="9">
    <source>
        <dbReference type="ARBA" id="ARBA00023242"/>
    </source>
</evidence>
<dbReference type="GO" id="GO:0008270">
    <property type="term" value="F:zinc ion binding"/>
    <property type="evidence" value="ECO:0007669"/>
    <property type="project" value="UniProtKB-KW"/>
</dbReference>
<dbReference type="Pfam" id="PF05964">
    <property type="entry name" value="FYRN"/>
    <property type="match status" value="1"/>
</dbReference>
<dbReference type="Pfam" id="PF13831">
    <property type="entry name" value="PHD_2"/>
    <property type="match status" value="1"/>
</dbReference>
<dbReference type="PROSITE" id="PS51543">
    <property type="entry name" value="FYRC"/>
    <property type="match status" value="1"/>
</dbReference>
<dbReference type="PROSITE" id="PS50016">
    <property type="entry name" value="ZF_PHD_2"/>
    <property type="match status" value="1"/>
</dbReference>
<feature type="domain" description="Post-SET" evidence="15">
    <location>
        <begin position="925"/>
        <end position="941"/>
    </location>
</feature>
<feature type="region of interest" description="Disordered" evidence="11">
    <location>
        <begin position="27"/>
        <end position="62"/>
    </location>
</feature>
<feature type="domain" description="PHD-type" evidence="16">
    <location>
        <begin position="568"/>
        <end position="693"/>
    </location>
</feature>
<dbReference type="InterPro" id="IPR019787">
    <property type="entry name" value="Znf_PHD-finger"/>
</dbReference>
<feature type="domain" description="PHD-type" evidence="12">
    <location>
        <begin position="512"/>
        <end position="563"/>
    </location>
</feature>
<dbReference type="SUPFAM" id="SSF63748">
    <property type="entry name" value="Tudor/PWWP/MBT"/>
    <property type="match status" value="2"/>
</dbReference>
<dbReference type="InterPro" id="IPR019786">
    <property type="entry name" value="Zinc_finger_PHD-type_CS"/>
</dbReference>
<dbReference type="SMART" id="SM00542">
    <property type="entry name" value="FYRC"/>
    <property type="match status" value="1"/>
</dbReference>
<evidence type="ECO:0000313" key="17">
    <source>
        <dbReference type="EMBL" id="KAK1402539.1"/>
    </source>
</evidence>
<keyword evidence="5" id="KW-0479">Metal-binding</keyword>
<evidence type="ECO:0000259" key="16">
    <source>
        <dbReference type="PROSITE" id="PS51805"/>
    </source>
</evidence>
<reference evidence="17" key="1">
    <citation type="submission" date="2023-02" db="EMBL/GenBank/DDBJ databases">
        <title>Genome of toxic invasive species Heracleum sosnowskyi carries increased number of genes despite the absence of recent whole-genome duplications.</title>
        <authorList>
            <person name="Schelkunov M."/>
            <person name="Shtratnikova V."/>
            <person name="Makarenko M."/>
            <person name="Klepikova A."/>
            <person name="Omelchenko D."/>
            <person name="Novikova G."/>
            <person name="Obukhova E."/>
            <person name="Bogdanov V."/>
            <person name="Penin A."/>
            <person name="Logacheva M."/>
        </authorList>
    </citation>
    <scope>NUCLEOTIDE SEQUENCE</scope>
    <source>
        <strain evidence="17">Hsosn_3</strain>
        <tissue evidence="17">Leaf</tissue>
    </source>
</reference>
<dbReference type="SMART" id="SM00317">
    <property type="entry name" value="SET"/>
    <property type="match status" value="1"/>
</dbReference>
<evidence type="ECO:0000256" key="10">
    <source>
        <dbReference type="PROSITE-ProRule" id="PRU00146"/>
    </source>
</evidence>
<dbReference type="Pfam" id="PF00856">
    <property type="entry name" value="SET"/>
    <property type="match status" value="1"/>
</dbReference>
<dbReference type="InterPro" id="IPR034732">
    <property type="entry name" value="EPHD"/>
</dbReference>
<dbReference type="GO" id="GO:0032259">
    <property type="term" value="P:methylation"/>
    <property type="evidence" value="ECO:0007669"/>
    <property type="project" value="UniProtKB-KW"/>
</dbReference>
<keyword evidence="8" id="KW-0156">Chromatin regulator</keyword>
<evidence type="ECO:0000313" key="18">
    <source>
        <dbReference type="Proteomes" id="UP001237642"/>
    </source>
</evidence>
<keyword evidence="2" id="KW-0489">Methyltransferase</keyword>
<protein>
    <submittedName>
        <fullName evidence="17">Histone-lysine N-methyltransferase ATX2</fullName>
    </submittedName>
</protein>
<dbReference type="InterPro" id="IPR013083">
    <property type="entry name" value="Znf_RING/FYVE/PHD"/>
</dbReference>
<dbReference type="SUPFAM" id="SSF82199">
    <property type="entry name" value="SET domain"/>
    <property type="match status" value="1"/>
</dbReference>
<reference evidence="17" key="2">
    <citation type="submission" date="2023-05" db="EMBL/GenBank/DDBJ databases">
        <authorList>
            <person name="Schelkunov M.I."/>
        </authorList>
    </citation>
    <scope>NUCLEOTIDE SEQUENCE</scope>
    <source>
        <strain evidence="17">Hsosn_3</strain>
        <tissue evidence="17">Leaf</tissue>
    </source>
</reference>
<keyword evidence="7" id="KW-0862">Zinc</keyword>
<evidence type="ECO:0000256" key="8">
    <source>
        <dbReference type="ARBA" id="ARBA00022853"/>
    </source>
</evidence>
<accession>A0AAD8JFK8</accession>
<dbReference type="InterPro" id="IPR001965">
    <property type="entry name" value="Znf_PHD"/>
</dbReference>
<evidence type="ECO:0000256" key="1">
    <source>
        <dbReference type="ARBA" id="ARBA00004123"/>
    </source>
</evidence>
<dbReference type="Gene3D" id="3.30.40.10">
    <property type="entry name" value="Zinc/RING finger domain, C3HC4 (zinc finger)"/>
    <property type="match status" value="2"/>
</dbReference>
<evidence type="ECO:0000256" key="5">
    <source>
        <dbReference type="ARBA" id="ARBA00022723"/>
    </source>
</evidence>
<organism evidence="17 18">
    <name type="scientific">Heracleum sosnowskyi</name>
    <dbReference type="NCBI Taxonomy" id="360622"/>
    <lineage>
        <taxon>Eukaryota</taxon>
        <taxon>Viridiplantae</taxon>
        <taxon>Streptophyta</taxon>
        <taxon>Embryophyta</taxon>
        <taxon>Tracheophyta</taxon>
        <taxon>Spermatophyta</taxon>
        <taxon>Magnoliopsida</taxon>
        <taxon>eudicotyledons</taxon>
        <taxon>Gunneridae</taxon>
        <taxon>Pentapetalae</taxon>
        <taxon>asterids</taxon>
        <taxon>campanulids</taxon>
        <taxon>Apiales</taxon>
        <taxon>Apiaceae</taxon>
        <taxon>Apioideae</taxon>
        <taxon>apioid superclade</taxon>
        <taxon>Tordylieae</taxon>
        <taxon>Tordyliinae</taxon>
        <taxon>Heracleum</taxon>
    </lineage>
</organism>
<evidence type="ECO:0000259" key="15">
    <source>
        <dbReference type="PROSITE" id="PS50868"/>
    </source>
</evidence>
<dbReference type="GO" id="GO:0140993">
    <property type="term" value="F:histone modifying activity"/>
    <property type="evidence" value="ECO:0007669"/>
    <property type="project" value="UniProtKB-ARBA"/>
</dbReference>
<dbReference type="InterPro" id="IPR000313">
    <property type="entry name" value="PWWP_dom"/>
</dbReference>
<dbReference type="PROSITE" id="PS51805">
    <property type="entry name" value="EPHD"/>
    <property type="match status" value="1"/>
</dbReference>
<evidence type="ECO:0000256" key="3">
    <source>
        <dbReference type="ARBA" id="ARBA00022679"/>
    </source>
</evidence>
<feature type="domain" description="SET" evidence="13">
    <location>
        <begin position="801"/>
        <end position="919"/>
    </location>
</feature>
<dbReference type="CDD" id="cd20142">
    <property type="entry name" value="PWWP_AtATX1-like"/>
    <property type="match status" value="1"/>
</dbReference>
<dbReference type="InterPro" id="IPR003888">
    <property type="entry name" value="FYrich_N"/>
</dbReference>
<dbReference type="AlphaFoldDB" id="A0AAD8JFK8"/>
<sequence length="965" mass="109718">MSNSDIHEMSKASVKYIPLREEYKAFAPSDDVSGAPEKGKVPERSNSDTRWKELEGGAGVDETKNSKRRRLFSTKMLEAFENGSFGLASARESRKKIDKKDAGDVRSKQWRRLTIDGEQKRFIGLKCKVYWPLDENWYYGHISGYNPLTDRHEVKYNDGDEEHLVLSNERISFHVSPEEMQQLNLSCVRHPDVDDMVALAATLDHCSHADPSPGDMIWAKVSGHPMWPAIVLDESASGNFELLNKISGEQSVLVQFFGTHDFARLSKKHIIPFLKGLLSELHRKCKRSDFQRSLMEAKMYLGNEKLPNRMLSLQCSNTSNFESASREGDATRDEEIPKNLNLRSCPFEVGGLQIRSLGKILKDSELLYDCNYICPEGYTAVRKFPLISDPKKCILYKMEVLRDGDMLNKPLFRVTSEKGFQLEGPTSSSCWEKLYRKIRKLHSPDALKAFEEQNKIVGPGPNLFGFSHPEIMELIQLSLSNERPPDSSKFTSKRCQDLAVGYRPIRIRWKDLDKCNVCYTDEEYDNNPFLQCENCRMMVHTRCYGELEPADGTLWYCNLCRDGAAQPPPPCCLCPVTGGAMKPTTDGRWAHLACAICIPETFLQDVGKMEPIDGLNRINKDRLKLVCSICEVSHGACIQCSNSNCHIAYHPLCARAAGFYLEFDDGDRLRPNSGKESEDNLCIRLISYCKRHRRPSDQAIVVQDKIGRSVYQQSDYIPSPNPSGCARTEPYNYLRRRGRKEPQSHETVSLKHLYLENRPYLVGGYRQHQSLNKMVSSRCVTSSNISSVDEKYSHMKKTFKKRLAFGKSGIHGYGIFAQQPHIAGDMMIEYTGEVVRAKIADRREHLTYNSLVGAGTYMFQIDNERVIDATKAGNIAHLINHSCEPNCYSRIITVNGDEHVIIFAKRDIEQWEELTYNYRFSSVDEQLACHCGVPRCRGVVNDIKAVEQAELCVPRSDLTAEKENK</sequence>
<dbReference type="PANTHER" id="PTHR13793:SF140">
    <property type="entry name" value="HISTONE-LYSINE N-METHYLTRANSFERASE ATX2"/>
    <property type="match status" value="1"/>
</dbReference>
<dbReference type="GO" id="GO:0000785">
    <property type="term" value="C:chromatin"/>
    <property type="evidence" value="ECO:0007669"/>
    <property type="project" value="TreeGrafter"/>
</dbReference>
<dbReference type="Gene3D" id="3.30.160.360">
    <property type="match status" value="1"/>
</dbReference>
<dbReference type="GO" id="GO:0048731">
    <property type="term" value="P:system development"/>
    <property type="evidence" value="ECO:0007669"/>
    <property type="project" value="UniProtKB-ARBA"/>
</dbReference>
<dbReference type="PROSITE" id="PS50868">
    <property type="entry name" value="POST_SET"/>
    <property type="match status" value="1"/>
</dbReference>
<dbReference type="SMART" id="SM00541">
    <property type="entry name" value="FYRN"/>
    <property type="match status" value="1"/>
</dbReference>
<feature type="domain" description="PWWP" evidence="14">
    <location>
        <begin position="213"/>
        <end position="276"/>
    </location>
</feature>
<evidence type="ECO:0000259" key="14">
    <source>
        <dbReference type="PROSITE" id="PS50812"/>
    </source>
</evidence>
<gene>
    <name evidence="17" type="ORF">POM88_002144</name>
</gene>
<dbReference type="InterPro" id="IPR001214">
    <property type="entry name" value="SET_dom"/>
</dbReference>
<dbReference type="Pfam" id="PF13832">
    <property type="entry name" value="zf-HC5HC2H_2"/>
    <property type="match status" value="1"/>
</dbReference>
<feature type="compositionally biased region" description="Basic and acidic residues" evidence="11">
    <location>
        <begin position="37"/>
        <end position="62"/>
    </location>
</feature>
<keyword evidence="3" id="KW-0808">Transferase</keyword>
<dbReference type="Gene3D" id="2.170.270.10">
    <property type="entry name" value="SET domain"/>
    <property type="match status" value="1"/>
</dbReference>
<dbReference type="CDD" id="cd10518">
    <property type="entry name" value="SET_SETD1-like"/>
    <property type="match status" value="1"/>
</dbReference>
<keyword evidence="9" id="KW-0539">Nucleus</keyword>
<dbReference type="PROSITE" id="PS50280">
    <property type="entry name" value="SET"/>
    <property type="match status" value="1"/>
</dbReference>
<keyword evidence="4" id="KW-0949">S-adenosyl-L-methionine</keyword>
<evidence type="ECO:0000256" key="6">
    <source>
        <dbReference type="ARBA" id="ARBA00022771"/>
    </source>
</evidence>
<dbReference type="PANTHER" id="PTHR13793">
    <property type="entry name" value="PHD FINGER PROTEINS"/>
    <property type="match status" value="1"/>
</dbReference>
<dbReference type="SMART" id="SM00333">
    <property type="entry name" value="TUDOR"/>
    <property type="match status" value="1"/>
</dbReference>
<dbReference type="SUPFAM" id="SSF57903">
    <property type="entry name" value="FYVE/PHD zinc finger"/>
    <property type="match status" value="1"/>
</dbReference>
<evidence type="ECO:0000259" key="12">
    <source>
        <dbReference type="PROSITE" id="PS50016"/>
    </source>
</evidence>
<dbReference type="GO" id="GO:0008168">
    <property type="term" value="F:methyltransferase activity"/>
    <property type="evidence" value="ECO:0007669"/>
    <property type="project" value="UniProtKB-KW"/>
</dbReference>
<dbReference type="InterPro" id="IPR003889">
    <property type="entry name" value="FYrich_C"/>
</dbReference>
<comment type="caution">
    <text evidence="17">The sequence shown here is derived from an EMBL/GenBank/DDBJ whole genome shotgun (WGS) entry which is preliminary data.</text>
</comment>
<evidence type="ECO:0000256" key="7">
    <source>
        <dbReference type="ARBA" id="ARBA00022833"/>
    </source>
</evidence>
<dbReference type="InterPro" id="IPR046341">
    <property type="entry name" value="SET_dom_sf"/>
</dbReference>
<dbReference type="Proteomes" id="UP001237642">
    <property type="component" value="Unassembled WGS sequence"/>
</dbReference>
<dbReference type="CDD" id="cd20404">
    <property type="entry name" value="Tudor_Agenet_AtEML-like"/>
    <property type="match status" value="1"/>
</dbReference>
<evidence type="ECO:0000256" key="4">
    <source>
        <dbReference type="ARBA" id="ARBA00022691"/>
    </source>
</evidence>
<evidence type="ECO:0000256" key="2">
    <source>
        <dbReference type="ARBA" id="ARBA00022603"/>
    </source>
</evidence>
<dbReference type="GO" id="GO:0048188">
    <property type="term" value="C:Set1C/COMPASS complex"/>
    <property type="evidence" value="ECO:0007669"/>
    <property type="project" value="UniProtKB-ARBA"/>
</dbReference>
<dbReference type="SMART" id="SM00293">
    <property type="entry name" value="PWWP"/>
    <property type="match status" value="1"/>
</dbReference>
<dbReference type="InterPro" id="IPR002999">
    <property type="entry name" value="Tudor"/>
</dbReference>
<name>A0AAD8JFK8_9APIA</name>
<dbReference type="PROSITE" id="PS51542">
    <property type="entry name" value="FYRN"/>
    <property type="match status" value="1"/>
</dbReference>
<dbReference type="EMBL" id="JAUIZM010000001">
    <property type="protein sequence ID" value="KAK1402539.1"/>
    <property type="molecule type" value="Genomic_DNA"/>
</dbReference>
<keyword evidence="18" id="KW-1185">Reference proteome</keyword>
<dbReference type="SMART" id="SM00249">
    <property type="entry name" value="PHD"/>
    <property type="match status" value="2"/>
</dbReference>
<comment type="subcellular location">
    <subcellularLocation>
        <location evidence="1">Nucleus</location>
    </subcellularLocation>
</comment>
<proteinExistence type="predicted"/>
<dbReference type="Pfam" id="PF00855">
    <property type="entry name" value="PWWP"/>
    <property type="match status" value="1"/>
</dbReference>
<keyword evidence="6 10" id="KW-0863">Zinc-finger</keyword>